<name>A0ABY0P848_9HYPH</name>
<feature type="transmembrane region" description="Helical" evidence="1">
    <location>
        <begin position="108"/>
        <end position="126"/>
    </location>
</feature>
<organism evidence="2 3">
    <name type="scientific">Bosea robiniae</name>
    <dbReference type="NCBI Taxonomy" id="1036780"/>
    <lineage>
        <taxon>Bacteria</taxon>
        <taxon>Pseudomonadati</taxon>
        <taxon>Pseudomonadota</taxon>
        <taxon>Alphaproteobacteria</taxon>
        <taxon>Hyphomicrobiales</taxon>
        <taxon>Boseaceae</taxon>
        <taxon>Bosea</taxon>
    </lineage>
</organism>
<feature type="transmembrane region" description="Helical" evidence="1">
    <location>
        <begin position="207"/>
        <end position="227"/>
    </location>
</feature>
<keyword evidence="3" id="KW-1185">Reference proteome</keyword>
<evidence type="ECO:0000313" key="3">
    <source>
        <dbReference type="Proteomes" id="UP000199468"/>
    </source>
</evidence>
<dbReference type="Proteomes" id="UP000199468">
    <property type="component" value="Unassembled WGS sequence"/>
</dbReference>
<comment type="caution">
    <text evidence="2">The sequence shown here is derived from an EMBL/GenBank/DDBJ whole genome shotgun (WGS) entry which is preliminary data.</text>
</comment>
<feature type="transmembrane region" description="Helical" evidence="1">
    <location>
        <begin position="71"/>
        <end position="96"/>
    </location>
</feature>
<protein>
    <submittedName>
        <fullName evidence="2">Predicted metal-binding membrane protein</fullName>
    </submittedName>
</protein>
<sequence length="228" mass="23530">METMGAVPMAGGWLLSGIWLPLCGQSWFETAACFLGMWLVMTIAMMLPSLTPVLWRYRKAVLAAGATRPGGLAALIGASYFTVWIGFGLLSFLLGASLAQAALHSPSLGRLGPPAGALVILIAGLAQASRWKARLLADCHGATRASRTHPNPMAAVEAGAILGLRCCLSCLGPMAALIAGGLMDLRLMAGVTIAITAERLLPAETRIADAIGVIMSAAGLLLLVQVLG</sequence>
<proteinExistence type="predicted"/>
<keyword evidence="1" id="KW-0812">Transmembrane</keyword>
<gene>
    <name evidence="2" type="ORF">SAMN05421844_11018</name>
</gene>
<dbReference type="EMBL" id="FNBZ01000010">
    <property type="protein sequence ID" value="SDH61877.1"/>
    <property type="molecule type" value="Genomic_DNA"/>
</dbReference>
<dbReference type="InterPro" id="IPR018688">
    <property type="entry name" value="PpoB2-like"/>
</dbReference>
<dbReference type="Pfam" id="PF09948">
    <property type="entry name" value="PpoB2"/>
    <property type="match status" value="1"/>
</dbReference>
<evidence type="ECO:0000256" key="1">
    <source>
        <dbReference type="SAM" id="Phobius"/>
    </source>
</evidence>
<accession>A0ABY0P848</accession>
<feature type="transmembrane region" description="Helical" evidence="1">
    <location>
        <begin position="31"/>
        <end position="51"/>
    </location>
</feature>
<evidence type="ECO:0000313" key="2">
    <source>
        <dbReference type="EMBL" id="SDH61877.1"/>
    </source>
</evidence>
<keyword evidence="1" id="KW-1133">Transmembrane helix</keyword>
<reference evidence="2 3" key="1">
    <citation type="submission" date="2016-10" db="EMBL/GenBank/DDBJ databases">
        <authorList>
            <person name="Varghese N."/>
            <person name="Submissions S."/>
        </authorList>
    </citation>
    <scope>NUCLEOTIDE SEQUENCE [LARGE SCALE GENOMIC DNA]</scope>
    <source>
        <strain evidence="2 3">DSM 26672</strain>
    </source>
</reference>
<keyword evidence="1" id="KW-0472">Membrane</keyword>